<dbReference type="eggNOG" id="ENOG502RYRP">
    <property type="taxonomic scope" value="Eukaryota"/>
</dbReference>
<proteinExistence type="predicted"/>
<dbReference type="Proteomes" id="UP000006038">
    <property type="component" value="Unassembled WGS sequence"/>
</dbReference>
<evidence type="ECO:0000313" key="2">
    <source>
        <dbReference type="EnsemblPlants" id="OB02G33980.1"/>
    </source>
</evidence>
<dbReference type="OMA" id="ACTGNSM"/>
<reference evidence="2" key="1">
    <citation type="submission" date="2013-04" db="UniProtKB">
        <authorList>
            <consortium name="EnsemblPlants"/>
        </authorList>
    </citation>
    <scope>IDENTIFICATION</scope>
</reference>
<dbReference type="InterPro" id="IPR050563">
    <property type="entry name" value="4-hydroxybenzoyl-CoA_TE"/>
</dbReference>
<feature type="region of interest" description="Disordered" evidence="1">
    <location>
        <begin position="1"/>
        <end position="28"/>
    </location>
</feature>
<sequence>MQRPISGSLAQRDALRRAGGSAWPRRSLSSPRRHRLAVHAAGDSRRFHARALCAAPELRSHEAAVSINNTKNTTSLDGELRPVSRFFELEMSVRDCELDQYGVVNNAVYASYVQRARDELAAVLGVSACTIACTGNSMAVSEQNLKYLTPLKRGAKFVVKVAMQVKGARIYAEQFIETLPDHKLVLEATATIVCLNRECRPIRVFPDVSSKLLDYFSRQEGQVRNQD</sequence>
<accession>J3LFI1</accession>
<organism evidence="2">
    <name type="scientific">Oryza brachyantha</name>
    <name type="common">malo sina</name>
    <dbReference type="NCBI Taxonomy" id="4533"/>
    <lineage>
        <taxon>Eukaryota</taxon>
        <taxon>Viridiplantae</taxon>
        <taxon>Streptophyta</taxon>
        <taxon>Embryophyta</taxon>
        <taxon>Tracheophyta</taxon>
        <taxon>Spermatophyta</taxon>
        <taxon>Magnoliopsida</taxon>
        <taxon>Liliopsida</taxon>
        <taxon>Poales</taxon>
        <taxon>Poaceae</taxon>
        <taxon>BOP clade</taxon>
        <taxon>Oryzoideae</taxon>
        <taxon>Oryzeae</taxon>
        <taxon>Oryzinae</taxon>
        <taxon>Oryza</taxon>
    </lineage>
</organism>
<dbReference type="PANTHER" id="PTHR31793">
    <property type="entry name" value="4-HYDROXYBENZOYL-COA THIOESTERASE FAMILY MEMBER"/>
    <property type="match status" value="1"/>
</dbReference>
<dbReference type="GO" id="GO:0016297">
    <property type="term" value="F:fatty acyl-[ACP] hydrolase activity"/>
    <property type="evidence" value="ECO:0007669"/>
    <property type="project" value="TreeGrafter"/>
</dbReference>
<dbReference type="GO" id="GO:0009507">
    <property type="term" value="C:chloroplast"/>
    <property type="evidence" value="ECO:0007669"/>
    <property type="project" value="TreeGrafter"/>
</dbReference>
<dbReference type="Pfam" id="PF13279">
    <property type="entry name" value="4HBT_2"/>
    <property type="match status" value="1"/>
</dbReference>
<protein>
    <submittedName>
        <fullName evidence="2">Uncharacterized protein</fullName>
    </submittedName>
</protein>
<dbReference type="SUPFAM" id="SSF54637">
    <property type="entry name" value="Thioesterase/thiol ester dehydrase-isomerase"/>
    <property type="match status" value="1"/>
</dbReference>
<dbReference type="PANTHER" id="PTHR31793:SF4">
    <property type="entry name" value="OS02G0659700 PROTEIN"/>
    <property type="match status" value="1"/>
</dbReference>
<dbReference type="CDD" id="cd00586">
    <property type="entry name" value="4HBT"/>
    <property type="match status" value="1"/>
</dbReference>
<evidence type="ECO:0000313" key="3">
    <source>
        <dbReference type="Proteomes" id="UP000006038"/>
    </source>
</evidence>
<keyword evidence="3" id="KW-1185">Reference proteome</keyword>
<dbReference type="AlphaFoldDB" id="J3LFI1"/>
<name>J3LFI1_ORYBR</name>
<dbReference type="Gramene" id="OB02G33980.1">
    <property type="protein sequence ID" value="OB02G33980.1"/>
    <property type="gene ID" value="OB02G33980"/>
</dbReference>
<dbReference type="HOGENOM" id="CLU_101141_1_0_1"/>
<dbReference type="Gene3D" id="3.10.129.10">
    <property type="entry name" value="Hotdog Thioesterase"/>
    <property type="match status" value="1"/>
</dbReference>
<dbReference type="FunFam" id="3.10.129.10:FF:000066">
    <property type="entry name" value="Acyl-acyl carrier protein thioesterase ATL3 chloroplastic"/>
    <property type="match status" value="1"/>
</dbReference>
<dbReference type="EnsemblPlants" id="OB02G33980.1">
    <property type="protein sequence ID" value="OB02G33980.1"/>
    <property type="gene ID" value="OB02G33980"/>
</dbReference>
<dbReference type="InterPro" id="IPR029069">
    <property type="entry name" value="HotDog_dom_sf"/>
</dbReference>
<evidence type="ECO:0000256" key="1">
    <source>
        <dbReference type="SAM" id="MobiDB-lite"/>
    </source>
</evidence>